<dbReference type="EMBL" id="UFQT01000393">
    <property type="protein sequence ID" value="SSX23942.1"/>
    <property type="molecule type" value="Genomic_DNA"/>
</dbReference>
<keyword evidence="4 6" id="KW-0539">Nucleus</keyword>
<dbReference type="InterPro" id="IPR010492">
    <property type="entry name" value="GINS_Psf3"/>
</dbReference>
<dbReference type="Gene3D" id="1.20.58.2050">
    <property type="match status" value="1"/>
</dbReference>
<name>A0A336M134_CULSO</name>
<dbReference type="AlphaFoldDB" id="A0A336M134"/>
<evidence type="ECO:0000256" key="4">
    <source>
        <dbReference type="ARBA" id="ARBA00023242"/>
    </source>
</evidence>
<keyword evidence="3 6" id="KW-0235">DNA replication</keyword>
<evidence type="ECO:0000256" key="1">
    <source>
        <dbReference type="ARBA" id="ARBA00004123"/>
    </source>
</evidence>
<accession>A0A336M134</accession>
<evidence type="ECO:0000256" key="3">
    <source>
        <dbReference type="ARBA" id="ARBA00022705"/>
    </source>
</evidence>
<dbReference type="InterPro" id="IPR021151">
    <property type="entry name" value="GINS_A"/>
</dbReference>
<dbReference type="CDD" id="cd11713">
    <property type="entry name" value="GINS_A_psf3"/>
    <property type="match status" value="1"/>
</dbReference>
<dbReference type="OMA" id="WYCLTIE"/>
<dbReference type="PANTHER" id="PTHR22768">
    <property type="entry name" value="DNA REPLICATION COMPLEX GINS PROTEIN PSF3"/>
    <property type="match status" value="1"/>
</dbReference>
<evidence type="ECO:0000256" key="6">
    <source>
        <dbReference type="RuleBase" id="RU367161"/>
    </source>
</evidence>
<dbReference type="InterPro" id="IPR036224">
    <property type="entry name" value="GINS_bundle-like_dom_sf"/>
</dbReference>
<evidence type="ECO:0000259" key="7">
    <source>
        <dbReference type="Pfam" id="PF05916"/>
    </source>
</evidence>
<evidence type="ECO:0000256" key="2">
    <source>
        <dbReference type="ARBA" id="ARBA00006343"/>
    </source>
</evidence>
<gene>
    <name evidence="8" type="primary">CSON009821</name>
</gene>
<comment type="subunit">
    <text evidence="6">Component of the GINS complex.</text>
</comment>
<comment type="subcellular location">
    <subcellularLocation>
        <location evidence="1 6">Nucleus</location>
    </subcellularLocation>
</comment>
<dbReference type="PANTHER" id="PTHR22768:SF0">
    <property type="entry name" value="DNA REPLICATION COMPLEX GINS PROTEIN PSF3"/>
    <property type="match status" value="1"/>
</dbReference>
<dbReference type="VEuPathDB" id="VectorBase:CSON009821"/>
<comment type="function">
    <text evidence="5">Required for correct functioning of the GINS complex, a complex that plays an essential role in the initiation of DNA replication, and progression of DNA replication forks. GINS complex is a core component of CDC45-MCM-GINS (CMG) helicase, the molecular machine that unwinds template DNA during replication, and around which the replisome is built.</text>
</comment>
<evidence type="ECO:0000256" key="5">
    <source>
        <dbReference type="ARBA" id="ARBA00045258"/>
    </source>
</evidence>
<dbReference type="GO" id="GO:1902975">
    <property type="term" value="P:mitotic DNA replication initiation"/>
    <property type="evidence" value="ECO:0007669"/>
    <property type="project" value="TreeGrafter"/>
</dbReference>
<dbReference type="InterPro" id="IPR038437">
    <property type="entry name" value="GINS_Psf3_sf"/>
</dbReference>
<protein>
    <recommendedName>
        <fullName evidence="6">DNA replication complex GINS protein PSF3</fullName>
    </recommendedName>
</protein>
<dbReference type="SUPFAM" id="SSF158573">
    <property type="entry name" value="GINS helical bundle-like"/>
    <property type="match status" value="1"/>
</dbReference>
<sequence length="197" mass="23137">MQKYKTRLYRSSVCLFFSFHLTIQKKMGFLDSGADSEDLKQQSIDLPLWYCLTIEGSRNPTFKVNVPDIYKDTYTEICKADSQVIDLNKLNKYFYELGRYVTKFDRNGTVAQMIFDTCKVRMQHLKDLCCGDKQSDVKLEHGLEFLENELHLTGNKTTQRFNRWLQDESISSNIVASKVVVNHRKRKRENLENDDIL</sequence>
<dbReference type="Pfam" id="PF05916">
    <property type="entry name" value="Sld5"/>
    <property type="match status" value="1"/>
</dbReference>
<organism evidence="8">
    <name type="scientific">Culicoides sonorensis</name>
    <name type="common">Biting midge</name>
    <dbReference type="NCBI Taxonomy" id="179676"/>
    <lineage>
        <taxon>Eukaryota</taxon>
        <taxon>Metazoa</taxon>
        <taxon>Ecdysozoa</taxon>
        <taxon>Arthropoda</taxon>
        <taxon>Hexapoda</taxon>
        <taxon>Insecta</taxon>
        <taxon>Pterygota</taxon>
        <taxon>Neoptera</taxon>
        <taxon>Endopterygota</taxon>
        <taxon>Diptera</taxon>
        <taxon>Nematocera</taxon>
        <taxon>Chironomoidea</taxon>
        <taxon>Ceratopogonidae</taxon>
        <taxon>Ceratopogoninae</taxon>
        <taxon>Culicoides</taxon>
        <taxon>Monoculicoides</taxon>
    </lineage>
</organism>
<reference evidence="8" key="1">
    <citation type="submission" date="2018-07" db="EMBL/GenBank/DDBJ databases">
        <authorList>
            <person name="Quirk P.G."/>
            <person name="Krulwich T.A."/>
        </authorList>
    </citation>
    <scope>NUCLEOTIDE SEQUENCE</scope>
</reference>
<comment type="similarity">
    <text evidence="2 6">Belongs to the GINS3/PSF3 family.</text>
</comment>
<feature type="domain" description="GINS subunit" evidence="7">
    <location>
        <begin position="74"/>
        <end position="165"/>
    </location>
</feature>
<proteinExistence type="inferred from homology"/>
<dbReference type="GO" id="GO:0000811">
    <property type="term" value="C:GINS complex"/>
    <property type="evidence" value="ECO:0007669"/>
    <property type="project" value="UniProtKB-UniRule"/>
</dbReference>
<evidence type="ECO:0000313" key="8">
    <source>
        <dbReference type="EMBL" id="SSX23942.1"/>
    </source>
</evidence>
<comment type="function">
    <text evidence="6">The GINS complex plays an essential role in the initiation of DNA replication.</text>
</comment>